<reference evidence="1" key="1">
    <citation type="submission" date="2023-07" db="EMBL/GenBank/DDBJ databases">
        <title>Evaluation of the beneficial properties of pineapple isolates.</title>
        <authorList>
            <person name="Adefiranye O."/>
        </authorList>
    </citation>
    <scope>NUCLEOTIDE SEQUENCE</scope>
    <source>
        <strain evidence="1">PAPLE_T1</strain>
    </source>
</reference>
<proteinExistence type="predicted"/>
<accession>A0AAW7M6V3</accession>
<gene>
    <name evidence="1" type="ORF">QYH67_01150</name>
</gene>
<dbReference type="Proteomes" id="UP001171687">
    <property type="component" value="Unassembled WGS sequence"/>
</dbReference>
<dbReference type="InterPro" id="IPR006944">
    <property type="entry name" value="Phage/GTA_portal"/>
</dbReference>
<evidence type="ECO:0000313" key="2">
    <source>
        <dbReference type="Proteomes" id="UP001171687"/>
    </source>
</evidence>
<sequence length="388" mass="44517">MGIFDKIAGKNEAIDFSYDLDFIKEASERAYLKRWAIDTCVNHIARTMSQTKFTVEDEVNQKDYRTVEYKLNVRPNTDESAATFWQKLTRKLILDNEVLVIKTDTDDLVIADDWEREEWSLYDDIFKNIVVGDYKLERNYLMKEVIYLVFSNSTLTSYLNGLFRDYGQIFGRMIKMNLMSNQIRATLSMDSNQANNEANKKAMQNFIHKTYEAFEKNDIAIAPVQKGFEYKEHSSGASGNKGQSLIEDLGKVPEQLLKFVARTLGIPVGLILGETADVEAMTQNYMKFCVNPLIEKVTDELNAKLLSEKESKSGVYIQASSIDEYNPIEKSEAIDKLVASGAFTRNEVRKMTGYGQVDDPEMDEFILTKNYQTQKDVEDEEDYKIKLG</sequence>
<organism evidence="1 2">
    <name type="scientific">Staphylococcus auricularis</name>
    <dbReference type="NCBI Taxonomy" id="29379"/>
    <lineage>
        <taxon>Bacteria</taxon>
        <taxon>Bacillati</taxon>
        <taxon>Bacillota</taxon>
        <taxon>Bacilli</taxon>
        <taxon>Bacillales</taxon>
        <taxon>Staphylococcaceae</taxon>
        <taxon>Staphylococcus</taxon>
    </lineage>
</organism>
<dbReference type="RefSeq" id="WP_150887883.1">
    <property type="nucleotide sequence ID" value="NZ_JAQPQT010000009.1"/>
</dbReference>
<name>A0AAW7M6V3_9STAP</name>
<protein>
    <submittedName>
        <fullName evidence="1">Phage portal protein</fullName>
    </submittedName>
</protein>
<dbReference type="Pfam" id="PF04860">
    <property type="entry name" value="Phage_portal"/>
    <property type="match status" value="1"/>
</dbReference>
<dbReference type="NCBIfam" id="TIGR01537">
    <property type="entry name" value="portal_HK97"/>
    <property type="match status" value="1"/>
</dbReference>
<dbReference type="AlphaFoldDB" id="A0AAW7M6V3"/>
<evidence type="ECO:0000313" key="1">
    <source>
        <dbReference type="EMBL" id="MDN4532193.1"/>
    </source>
</evidence>
<dbReference type="EMBL" id="JAUHQC010000005">
    <property type="protein sequence ID" value="MDN4532193.1"/>
    <property type="molecule type" value="Genomic_DNA"/>
</dbReference>
<comment type="caution">
    <text evidence="1">The sequence shown here is derived from an EMBL/GenBank/DDBJ whole genome shotgun (WGS) entry which is preliminary data.</text>
</comment>
<dbReference type="InterPro" id="IPR006427">
    <property type="entry name" value="Portal_HK97"/>
</dbReference>